<evidence type="ECO:0000256" key="1">
    <source>
        <dbReference type="SAM" id="MobiDB-lite"/>
    </source>
</evidence>
<protein>
    <submittedName>
        <fullName evidence="2">Uncharacterized protein</fullName>
    </submittedName>
</protein>
<evidence type="ECO:0000313" key="2">
    <source>
        <dbReference type="EMBL" id="JAH10164.1"/>
    </source>
</evidence>
<reference evidence="2" key="2">
    <citation type="journal article" date="2015" name="Fish Shellfish Immunol.">
        <title>Early steps in the European eel (Anguilla anguilla)-Vibrio vulnificus interaction in the gills: Role of the RtxA13 toxin.</title>
        <authorList>
            <person name="Callol A."/>
            <person name="Pajuelo D."/>
            <person name="Ebbesson L."/>
            <person name="Teles M."/>
            <person name="MacKenzie S."/>
            <person name="Amaro C."/>
        </authorList>
    </citation>
    <scope>NUCLEOTIDE SEQUENCE</scope>
</reference>
<dbReference type="AlphaFoldDB" id="A0A0E9Q076"/>
<organism evidence="2">
    <name type="scientific">Anguilla anguilla</name>
    <name type="common">European freshwater eel</name>
    <name type="synonym">Muraena anguilla</name>
    <dbReference type="NCBI Taxonomy" id="7936"/>
    <lineage>
        <taxon>Eukaryota</taxon>
        <taxon>Metazoa</taxon>
        <taxon>Chordata</taxon>
        <taxon>Craniata</taxon>
        <taxon>Vertebrata</taxon>
        <taxon>Euteleostomi</taxon>
        <taxon>Actinopterygii</taxon>
        <taxon>Neopterygii</taxon>
        <taxon>Teleostei</taxon>
        <taxon>Anguilliformes</taxon>
        <taxon>Anguillidae</taxon>
        <taxon>Anguilla</taxon>
    </lineage>
</organism>
<dbReference type="EMBL" id="GBXM01098413">
    <property type="protein sequence ID" value="JAH10164.1"/>
    <property type="molecule type" value="Transcribed_RNA"/>
</dbReference>
<proteinExistence type="predicted"/>
<sequence>MCRECSFQTPQNRSTVVHRPPKNTKWRSRHKHTVP</sequence>
<accession>A0A0E9Q076</accession>
<reference evidence="2" key="1">
    <citation type="submission" date="2014-11" db="EMBL/GenBank/DDBJ databases">
        <authorList>
            <person name="Amaro Gonzalez C."/>
        </authorList>
    </citation>
    <scope>NUCLEOTIDE SEQUENCE</scope>
</reference>
<feature type="compositionally biased region" description="Basic residues" evidence="1">
    <location>
        <begin position="19"/>
        <end position="35"/>
    </location>
</feature>
<feature type="region of interest" description="Disordered" evidence="1">
    <location>
        <begin position="1"/>
        <end position="35"/>
    </location>
</feature>
<name>A0A0E9Q076_ANGAN</name>
<feature type="compositionally biased region" description="Polar residues" evidence="1">
    <location>
        <begin position="1"/>
        <end position="15"/>
    </location>
</feature>